<name>A0A0F9GZ42_9ZZZZ</name>
<accession>A0A0F9GZ42</accession>
<dbReference type="AlphaFoldDB" id="A0A0F9GZ42"/>
<evidence type="ECO:0000313" key="2">
    <source>
        <dbReference type="EMBL" id="KKM04099.1"/>
    </source>
</evidence>
<reference evidence="2" key="1">
    <citation type="journal article" date="2015" name="Nature">
        <title>Complex archaea that bridge the gap between prokaryotes and eukaryotes.</title>
        <authorList>
            <person name="Spang A."/>
            <person name="Saw J.H."/>
            <person name="Jorgensen S.L."/>
            <person name="Zaremba-Niedzwiedzka K."/>
            <person name="Martijn J."/>
            <person name="Lind A.E."/>
            <person name="van Eijk R."/>
            <person name="Schleper C."/>
            <person name="Guy L."/>
            <person name="Ettema T.J."/>
        </authorList>
    </citation>
    <scope>NUCLEOTIDE SEQUENCE</scope>
</reference>
<proteinExistence type="predicted"/>
<sequence>MPSYTLKFKYKIGEEVRFKHSGEAASFLVIFRTYFDSGQGASILYELRPFFGEPKDVGINVIKAHEHELQPYVPPKEKDSEKSPRRTKGGPLSDRIKEVK</sequence>
<protein>
    <submittedName>
        <fullName evidence="2">Uncharacterized protein</fullName>
    </submittedName>
</protein>
<dbReference type="EMBL" id="LAZR01016531">
    <property type="protein sequence ID" value="KKM04099.1"/>
    <property type="molecule type" value="Genomic_DNA"/>
</dbReference>
<organism evidence="2">
    <name type="scientific">marine sediment metagenome</name>
    <dbReference type="NCBI Taxonomy" id="412755"/>
    <lineage>
        <taxon>unclassified sequences</taxon>
        <taxon>metagenomes</taxon>
        <taxon>ecological metagenomes</taxon>
    </lineage>
</organism>
<feature type="compositionally biased region" description="Basic and acidic residues" evidence="1">
    <location>
        <begin position="68"/>
        <end position="84"/>
    </location>
</feature>
<comment type="caution">
    <text evidence="2">The sequence shown here is derived from an EMBL/GenBank/DDBJ whole genome shotgun (WGS) entry which is preliminary data.</text>
</comment>
<evidence type="ECO:0000256" key="1">
    <source>
        <dbReference type="SAM" id="MobiDB-lite"/>
    </source>
</evidence>
<feature type="region of interest" description="Disordered" evidence="1">
    <location>
        <begin position="68"/>
        <end position="100"/>
    </location>
</feature>
<gene>
    <name evidence="2" type="ORF">LCGC14_1767600</name>
</gene>